<dbReference type="EMBL" id="CAJOAZ010026770">
    <property type="protein sequence ID" value="CAF4404168.1"/>
    <property type="molecule type" value="Genomic_DNA"/>
</dbReference>
<keyword evidence="2" id="KW-0067">ATP-binding</keyword>
<dbReference type="GO" id="GO:0000727">
    <property type="term" value="P:double-strand break repair via break-induced replication"/>
    <property type="evidence" value="ECO:0007669"/>
    <property type="project" value="TreeGrafter"/>
</dbReference>
<feature type="non-terminal residue" evidence="4">
    <location>
        <position position="1"/>
    </location>
</feature>
<evidence type="ECO:0000313" key="5">
    <source>
        <dbReference type="Proteomes" id="UP000663844"/>
    </source>
</evidence>
<gene>
    <name evidence="4" type="ORF">OXD698_LOCUS51635</name>
</gene>
<dbReference type="GO" id="GO:1990518">
    <property type="term" value="F:single-stranded 3'-5' DNA helicase activity"/>
    <property type="evidence" value="ECO:0007669"/>
    <property type="project" value="TreeGrafter"/>
</dbReference>
<sequence length="99" mass="11248">NPIAGRYDKSRSLRHNVNMSAPIMSRFDLFFIVIDECNDVTDYNIAERIIDLHTSGTRCSVPSLVTVYTFNEIRDYITYAKAAVQPKLTPAAKEHIITL</sequence>
<dbReference type="PANTHER" id="PTHR11630:SF43">
    <property type="entry name" value="DNA REPLICATION LICENSING FACTOR MCM6"/>
    <property type="match status" value="1"/>
</dbReference>
<evidence type="ECO:0000256" key="1">
    <source>
        <dbReference type="ARBA" id="ARBA00022741"/>
    </source>
</evidence>
<dbReference type="GO" id="GO:0003697">
    <property type="term" value="F:single-stranded DNA binding"/>
    <property type="evidence" value="ECO:0007669"/>
    <property type="project" value="TreeGrafter"/>
</dbReference>
<dbReference type="InterPro" id="IPR027417">
    <property type="entry name" value="P-loop_NTPase"/>
</dbReference>
<dbReference type="InterPro" id="IPR031327">
    <property type="entry name" value="MCM"/>
</dbReference>
<evidence type="ECO:0000259" key="3">
    <source>
        <dbReference type="PROSITE" id="PS50051"/>
    </source>
</evidence>
<proteinExistence type="predicted"/>
<reference evidence="4" key="1">
    <citation type="submission" date="2021-02" db="EMBL/GenBank/DDBJ databases">
        <authorList>
            <person name="Nowell W R."/>
        </authorList>
    </citation>
    <scope>NUCLEOTIDE SEQUENCE</scope>
</reference>
<keyword evidence="1" id="KW-0547">Nucleotide-binding</keyword>
<dbReference type="GO" id="GO:0005634">
    <property type="term" value="C:nucleus"/>
    <property type="evidence" value="ECO:0007669"/>
    <property type="project" value="TreeGrafter"/>
</dbReference>
<dbReference type="Gene3D" id="3.40.50.300">
    <property type="entry name" value="P-loop containing nucleotide triphosphate hydrolases"/>
    <property type="match status" value="1"/>
</dbReference>
<protein>
    <recommendedName>
        <fullName evidence="3">MCM C-terminal AAA(+) ATPase domain-containing protein</fullName>
    </recommendedName>
</protein>
<dbReference type="PANTHER" id="PTHR11630">
    <property type="entry name" value="DNA REPLICATION LICENSING FACTOR MCM FAMILY MEMBER"/>
    <property type="match status" value="1"/>
</dbReference>
<accession>A0A820PFU0</accession>
<name>A0A820PFU0_9BILA</name>
<dbReference type="GO" id="GO:0005524">
    <property type="term" value="F:ATP binding"/>
    <property type="evidence" value="ECO:0007669"/>
    <property type="project" value="UniProtKB-KW"/>
</dbReference>
<organism evidence="4 5">
    <name type="scientific">Adineta steineri</name>
    <dbReference type="NCBI Taxonomy" id="433720"/>
    <lineage>
        <taxon>Eukaryota</taxon>
        <taxon>Metazoa</taxon>
        <taxon>Spiralia</taxon>
        <taxon>Gnathifera</taxon>
        <taxon>Rotifera</taxon>
        <taxon>Eurotatoria</taxon>
        <taxon>Bdelloidea</taxon>
        <taxon>Adinetida</taxon>
        <taxon>Adinetidae</taxon>
        <taxon>Adineta</taxon>
    </lineage>
</organism>
<feature type="non-terminal residue" evidence="4">
    <location>
        <position position="99"/>
    </location>
</feature>
<dbReference type="GO" id="GO:0042555">
    <property type="term" value="C:MCM complex"/>
    <property type="evidence" value="ECO:0007669"/>
    <property type="project" value="TreeGrafter"/>
</dbReference>
<evidence type="ECO:0000256" key="2">
    <source>
        <dbReference type="ARBA" id="ARBA00022840"/>
    </source>
</evidence>
<dbReference type="GO" id="GO:1902969">
    <property type="term" value="P:mitotic DNA replication"/>
    <property type="evidence" value="ECO:0007669"/>
    <property type="project" value="TreeGrafter"/>
</dbReference>
<dbReference type="PROSITE" id="PS50051">
    <property type="entry name" value="MCM_2"/>
    <property type="match status" value="1"/>
</dbReference>
<dbReference type="AlphaFoldDB" id="A0A820PFU0"/>
<evidence type="ECO:0000313" key="4">
    <source>
        <dbReference type="EMBL" id="CAF4404168.1"/>
    </source>
</evidence>
<comment type="caution">
    <text evidence="4">The sequence shown here is derived from an EMBL/GenBank/DDBJ whole genome shotgun (WGS) entry which is preliminary data.</text>
</comment>
<dbReference type="Proteomes" id="UP000663844">
    <property type="component" value="Unassembled WGS sequence"/>
</dbReference>
<feature type="domain" description="MCM C-terminal AAA(+) ATPase" evidence="3">
    <location>
        <begin position="1"/>
        <end position="49"/>
    </location>
</feature>
<dbReference type="InterPro" id="IPR001208">
    <property type="entry name" value="MCM_dom"/>
</dbReference>
<dbReference type="Pfam" id="PF00493">
    <property type="entry name" value="MCM"/>
    <property type="match status" value="1"/>
</dbReference>